<evidence type="ECO:0000313" key="3">
    <source>
        <dbReference type="EMBL" id="HIX60320.1"/>
    </source>
</evidence>
<name>A0A9D1WJH6_9FIRM</name>
<feature type="transmembrane region" description="Helical" evidence="2">
    <location>
        <begin position="277"/>
        <end position="294"/>
    </location>
</feature>
<evidence type="ECO:0000256" key="1">
    <source>
        <dbReference type="SAM" id="MobiDB-lite"/>
    </source>
</evidence>
<proteinExistence type="predicted"/>
<evidence type="ECO:0000256" key="2">
    <source>
        <dbReference type="SAM" id="Phobius"/>
    </source>
</evidence>
<dbReference type="Proteomes" id="UP000886817">
    <property type="component" value="Unassembled WGS sequence"/>
</dbReference>
<gene>
    <name evidence="3" type="ORF">IAA45_11490</name>
</gene>
<feature type="transmembrane region" description="Helical" evidence="2">
    <location>
        <begin position="255"/>
        <end position="272"/>
    </location>
</feature>
<reference evidence="3" key="2">
    <citation type="submission" date="2021-04" db="EMBL/GenBank/DDBJ databases">
        <authorList>
            <person name="Gilroy R."/>
        </authorList>
    </citation>
    <scope>NUCLEOTIDE SEQUENCE</scope>
    <source>
        <strain evidence="3">ChiSjej1B19-8411</strain>
    </source>
</reference>
<dbReference type="EMBL" id="DXEX01000244">
    <property type="protein sequence ID" value="HIX60320.1"/>
    <property type="molecule type" value="Genomic_DNA"/>
</dbReference>
<feature type="compositionally biased region" description="Low complexity" evidence="1">
    <location>
        <begin position="41"/>
        <end position="51"/>
    </location>
</feature>
<protein>
    <submittedName>
        <fullName evidence="3">7TM-DISM domain-containing protein</fullName>
    </submittedName>
</protein>
<organism evidence="3 4">
    <name type="scientific">Candidatus Blautia gallistercoris</name>
    <dbReference type="NCBI Taxonomy" id="2838490"/>
    <lineage>
        <taxon>Bacteria</taxon>
        <taxon>Bacillati</taxon>
        <taxon>Bacillota</taxon>
        <taxon>Clostridia</taxon>
        <taxon>Lachnospirales</taxon>
        <taxon>Lachnospiraceae</taxon>
        <taxon>Blautia</taxon>
    </lineage>
</organism>
<keyword evidence="2" id="KW-0472">Membrane</keyword>
<feature type="transmembrane region" description="Helical" evidence="2">
    <location>
        <begin position="227"/>
        <end position="249"/>
    </location>
</feature>
<feature type="compositionally biased region" description="Polar residues" evidence="1">
    <location>
        <begin position="58"/>
        <end position="76"/>
    </location>
</feature>
<feature type="transmembrane region" description="Helical" evidence="2">
    <location>
        <begin position="300"/>
        <end position="318"/>
    </location>
</feature>
<sequence>MAKFCTKCGRPLKEGEICICQREAQADARESEKNSGVRPESSSQNQANNNQEGAYYGQTGQENRKQSQQGPYQENPYQRDYRQTSEGLFSALNGISSQLGAILDAVYDFVTPTDRADKVNNRIPIRKLLGFSKEDRIKHVEDCYERGAQIVPDLIQPCSQEIPIRQYELCKARSALSGSWQEGRLQVTSKRVLYRMSGRNWIGPTQKSMEFALEDVVGMEFKNGNKLCLVAMVLNLVLVSLFFGIGSFITSALPMLGAVLGLIGVIGILVLLKRHYYAKVFVFAFAVPGIAYLAQDSGKIGVLLSALVSLGFFIYFILASIRPSFSIKVLTKSDSTVISMLLNSVAGKKIDVLPGKDAERVMDEVGTMVMDIQKYGEAGIQKWKL</sequence>
<reference evidence="3" key="1">
    <citation type="journal article" date="2021" name="PeerJ">
        <title>Extensive microbial diversity within the chicken gut microbiome revealed by metagenomics and culture.</title>
        <authorList>
            <person name="Gilroy R."/>
            <person name="Ravi A."/>
            <person name="Getino M."/>
            <person name="Pursley I."/>
            <person name="Horton D.L."/>
            <person name="Alikhan N.F."/>
            <person name="Baker D."/>
            <person name="Gharbi K."/>
            <person name="Hall N."/>
            <person name="Watson M."/>
            <person name="Adriaenssens E.M."/>
            <person name="Foster-Nyarko E."/>
            <person name="Jarju S."/>
            <person name="Secka A."/>
            <person name="Antonio M."/>
            <person name="Oren A."/>
            <person name="Chaudhuri R.R."/>
            <person name="La Ragione R."/>
            <person name="Hildebrand F."/>
            <person name="Pallen M.J."/>
        </authorList>
    </citation>
    <scope>NUCLEOTIDE SEQUENCE</scope>
    <source>
        <strain evidence="3">ChiSjej1B19-8411</strain>
    </source>
</reference>
<evidence type="ECO:0000313" key="4">
    <source>
        <dbReference type="Proteomes" id="UP000886817"/>
    </source>
</evidence>
<feature type="region of interest" description="Disordered" evidence="1">
    <location>
        <begin position="28"/>
        <end position="76"/>
    </location>
</feature>
<accession>A0A9D1WJH6</accession>
<keyword evidence="2" id="KW-1133">Transmembrane helix</keyword>
<keyword evidence="2" id="KW-0812">Transmembrane</keyword>
<comment type="caution">
    <text evidence="3">The sequence shown here is derived from an EMBL/GenBank/DDBJ whole genome shotgun (WGS) entry which is preliminary data.</text>
</comment>
<dbReference type="AlphaFoldDB" id="A0A9D1WJH6"/>